<dbReference type="GO" id="GO:0019988">
    <property type="term" value="P:charged-tRNA amino acid modification"/>
    <property type="evidence" value="ECO:0007669"/>
    <property type="project" value="InterPro"/>
</dbReference>
<dbReference type="EMBL" id="JAKJXP020000092">
    <property type="protein sequence ID" value="KAK7747193.1"/>
    <property type="molecule type" value="Genomic_DNA"/>
</dbReference>
<feature type="compositionally biased region" description="Low complexity" evidence="1">
    <location>
        <begin position="11"/>
        <end position="22"/>
    </location>
</feature>
<evidence type="ECO:0000259" key="3">
    <source>
        <dbReference type="Pfam" id="PF17184"/>
    </source>
</evidence>
<dbReference type="Proteomes" id="UP001320420">
    <property type="component" value="Unassembled WGS sequence"/>
</dbReference>
<feature type="compositionally biased region" description="Pro residues" evidence="1">
    <location>
        <begin position="1"/>
        <end position="10"/>
    </location>
</feature>
<keyword evidence="4" id="KW-0808">Transferase</keyword>
<feature type="domain" description="Rit1 N-terminal" evidence="3">
    <location>
        <begin position="65"/>
        <end position="356"/>
    </location>
</feature>
<dbReference type="PANTHER" id="PTHR31811">
    <property type="entry name" value="TRNA A64-2'-O-RIBOSYLPHOSPHATE TRANSFERASE"/>
    <property type="match status" value="1"/>
</dbReference>
<feature type="compositionally biased region" description="Basic and acidic residues" evidence="1">
    <location>
        <begin position="202"/>
        <end position="218"/>
    </location>
</feature>
<protein>
    <submittedName>
        <fullName evidence="4">tRNA A64-2'-O-ribosylphosphate transferase</fullName>
    </submittedName>
</protein>
<feature type="region of interest" description="Disordered" evidence="1">
    <location>
        <begin position="1"/>
        <end position="34"/>
    </location>
</feature>
<dbReference type="GO" id="GO:0043399">
    <property type="term" value="F:tRNA adenosine(64)-2'-O-ribosylphosphate transferase activity"/>
    <property type="evidence" value="ECO:0007669"/>
    <property type="project" value="InterPro"/>
</dbReference>
<gene>
    <name evidence="4" type="primary">RIT1</name>
    <name evidence="4" type="ORF">SLS62_009135</name>
</gene>
<dbReference type="AlphaFoldDB" id="A0AAN9UGI7"/>
<organism evidence="4 5">
    <name type="scientific">Diatrype stigma</name>
    <dbReference type="NCBI Taxonomy" id="117547"/>
    <lineage>
        <taxon>Eukaryota</taxon>
        <taxon>Fungi</taxon>
        <taxon>Dikarya</taxon>
        <taxon>Ascomycota</taxon>
        <taxon>Pezizomycotina</taxon>
        <taxon>Sordariomycetes</taxon>
        <taxon>Xylariomycetidae</taxon>
        <taxon>Xylariales</taxon>
        <taxon>Diatrypaceae</taxon>
        <taxon>Diatrype</taxon>
    </lineage>
</organism>
<evidence type="ECO:0000259" key="2">
    <source>
        <dbReference type="Pfam" id="PF04179"/>
    </source>
</evidence>
<sequence length="529" mass="56980">MGASAPPSPPAMANEEAAPASPDVEQDLEDHEPERELQLELEEADKSHGHHHYHHNFNSILRELGRANLSIGNRLRSIRADAAFVEEVAAAYGGGGRGAGRPLVANERCGSWYVAPGRKAASAYFKSTDGHFGQWRFSARRLNLHLLALIGARDGCVLVDSTRRGKRMPDALSKTVPIWCCVLNSALFPELAPAGRTQGQDTGRRGEEERRGGCHEVHVPPNVVSASERAQMQARIPEHVAALRALGLDLPALRRSLRKPLRPVWVTQESQLVPMLGEGEDGGGGEVFADYHPVICCTSSRRVVGAEMSEGGYIQGAGDDTENWALGLTPPVFWEHADLLLSTPEPDLPDLVRSLVASHALSSPASAPKEIAPCLFVGALPIAENEHPPSTCTVVIHAKTIDSGSWEKSPLLMEVGIGKHKIASRNLRVALPNICDFIQRYLESTAGEGQATSKRILVACETGKDLSVGIALALLCQFQDGRGGLSPRQGRPDINKSVIKVKLGSIMTKFPDANPSRATLQSVNSYLMG</sequence>
<proteinExistence type="predicted"/>
<reference evidence="4 5" key="1">
    <citation type="submission" date="2024-02" db="EMBL/GenBank/DDBJ databases">
        <title>De novo assembly and annotation of 12 fungi associated with fruit tree decline syndrome in Ontario, Canada.</title>
        <authorList>
            <person name="Sulman M."/>
            <person name="Ellouze W."/>
            <person name="Ilyukhin E."/>
        </authorList>
    </citation>
    <scope>NUCLEOTIDE SEQUENCE [LARGE SCALE GENOMIC DNA]</scope>
    <source>
        <strain evidence="4 5">M11/M66-122</strain>
    </source>
</reference>
<feature type="region of interest" description="Disordered" evidence="1">
    <location>
        <begin position="193"/>
        <end position="219"/>
    </location>
</feature>
<keyword evidence="5" id="KW-1185">Reference proteome</keyword>
<dbReference type="InterPro" id="IPR033449">
    <property type="entry name" value="Rit1_N"/>
</dbReference>
<feature type="domain" description="Rit1 DUSP-like" evidence="2">
    <location>
        <begin position="413"/>
        <end position="527"/>
    </location>
</feature>
<dbReference type="Pfam" id="PF04179">
    <property type="entry name" value="Init_tRNA_PT"/>
    <property type="match status" value="1"/>
</dbReference>
<evidence type="ECO:0000313" key="5">
    <source>
        <dbReference type="Proteomes" id="UP001320420"/>
    </source>
</evidence>
<name>A0AAN9UGI7_9PEZI</name>
<dbReference type="Pfam" id="PF17184">
    <property type="entry name" value="Rit1_C"/>
    <property type="match status" value="1"/>
</dbReference>
<dbReference type="InterPro" id="IPR033421">
    <property type="entry name" value="Rit1_DUSP-like"/>
</dbReference>
<dbReference type="InterPro" id="IPR007306">
    <property type="entry name" value="Rit1"/>
</dbReference>
<dbReference type="InterPro" id="IPR029021">
    <property type="entry name" value="Prot-tyrosine_phosphatase-like"/>
</dbReference>
<dbReference type="Gene3D" id="3.90.190.10">
    <property type="entry name" value="Protein tyrosine phosphatase superfamily"/>
    <property type="match status" value="1"/>
</dbReference>
<accession>A0AAN9UGI7</accession>
<dbReference type="GO" id="GO:0005737">
    <property type="term" value="C:cytoplasm"/>
    <property type="evidence" value="ECO:0007669"/>
    <property type="project" value="TreeGrafter"/>
</dbReference>
<dbReference type="PANTHER" id="PTHR31811:SF0">
    <property type="entry name" value="TRNA A64-2'-O-RIBOSYLPHOSPHATE TRANSFERASE"/>
    <property type="match status" value="1"/>
</dbReference>
<evidence type="ECO:0000313" key="4">
    <source>
        <dbReference type="EMBL" id="KAK7747193.1"/>
    </source>
</evidence>
<comment type="caution">
    <text evidence="4">The sequence shown here is derived from an EMBL/GenBank/DDBJ whole genome shotgun (WGS) entry which is preliminary data.</text>
</comment>
<evidence type="ECO:0000256" key="1">
    <source>
        <dbReference type="SAM" id="MobiDB-lite"/>
    </source>
</evidence>
<dbReference type="PIRSF" id="PIRSF007747">
    <property type="entry name" value="Ribosyl_Ptfrase"/>
    <property type="match status" value="1"/>
</dbReference>